<dbReference type="GO" id="GO:0016491">
    <property type="term" value="F:oxidoreductase activity"/>
    <property type="evidence" value="ECO:0007669"/>
    <property type="project" value="UniProtKB-ARBA"/>
</dbReference>
<dbReference type="GO" id="GO:0046872">
    <property type="term" value="F:metal ion binding"/>
    <property type="evidence" value="ECO:0007669"/>
    <property type="project" value="UniProtKB-ARBA"/>
</dbReference>
<dbReference type="Pfam" id="PF05721">
    <property type="entry name" value="PhyH"/>
    <property type="match status" value="1"/>
</dbReference>
<gene>
    <name evidence="1" type="ORF">METZ01_LOCUS309507</name>
</gene>
<dbReference type="PANTHER" id="PTHR20883:SF48">
    <property type="entry name" value="ECTOINE DIOXYGENASE"/>
    <property type="match status" value="1"/>
</dbReference>
<dbReference type="SUPFAM" id="SSF51197">
    <property type="entry name" value="Clavaminate synthase-like"/>
    <property type="match status" value="1"/>
</dbReference>
<proteinExistence type="predicted"/>
<sequence>DVAESLVGPSIAFFAADYIAKPPRQGKGVLWHQDGNYWPLEPMDVITIWFAVSATTRENGCVRFIPGSHKMGPQRHLANKDENYILNSVDPEVLNEARAIDVCLNPGDVSIHHPLILHGSKPNRSDYWRRGGSIQYMPATTRITAEKWLSAFLFRGEPVDRINAQHYLPFPKYVEGQHMPFEGCKAWV</sequence>
<protein>
    <recommendedName>
        <fullName evidence="2">Fe2OG dioxygenase domain-containing protein</fullName>
    </recommendedName>
</protein>
<dbReference type="PANTHER" id="PTHR20883">
    <property type="entry name" value="PHYTANOYL-COA DIOXYGENASE DOMAIN CONTAINING 1"/>
    <property type="match status" value="1"/>
</dbReference>
<feature type="non-terminal residue" evidence="1">
    <location>
        <position position="1"/>
    </location>
</feature>
<dbReference type="InterPro" id="IPR008775">
    <property type="entry name" value="Phytyl_CoA_dOase-like"/>
</dbReference>
<dbReference type="Gene3D" id="2.60.120.620">
    <property type="entry name" value="q2cbj1_9rhob like domain"/>
    <property type="match status" value="1"/>
</dbReference>
<accession>A0A382N680</accession>
<dbReference type="EMBL" id="UINC01098264">
    <property type="protein sequence ID" value="SVC56653.1"/>
    <property type="molecule type" value="Genomic_DNA"/>
</dbReference>
<name>A0A382N680_9ZZZZ</name>
<reference evidence="1" key="1">
    <citation type="submission" date="2018-05" db="EMBL/GenBank/DDBJ databases">
        <authorList>
            <person name="Lanie J.A."/>
            <person name="Ng W.-L."/>
            <person name="Kazmierczak K.M."/>
            <person name="Andrzejewski T.M."/>
            <person name="Davidsen T.M."/>
            <person name="Wayne K.J."/>
            <person name="Tettelin H."/>
            <person name="Glass J.I."/>
            <person name="Rusch D."/>
            <person name="Podicherti R."/>
            <person name="Tsui H.-C.T."/>
            <person name="Winkler M.E."/>
        </authorList>
    </citation>
    <scope>NUCLEOTIDE SEQUENCE</scope>
</reference>
<organism evidence="1">
    <name type="scientific">marine metagenome</name>
    <dbReference type="NCBI Taxonomy" id="408172"/>
    <lineage>
        <taxon>unclassified sequences</taxon>
        <taxon>metagenomes</taxon>
        <taxon>ecological metagenomes</taxon>
    </lineage>
</organism>
<dbReference type="AlphaFoldDB" id="A0A382N680"/>
<evidence type="ECO:0000313" key="1">
    <source>
        <dbReference type="EMBL" id="SVC56653.1"/>
    </source>
</evidence>
<evidence type="ECO:0008006" key="2">
    <source>
        <dbReference type="Google" id="ProtNLM"/>
    </source>
</evidence>